<reference evidence="3 4" key="1">
    <citation type="submission" date="2019-12" db="EMBL/GenBank/DDBJ databases">
        <authorList>
            <person name="Floudas D."/>
            <person name="Bentzer J."/>
            <person name="Ahren D."/>
            <person name="Johansson T."/>
            <person name="Persson P."/>
            <person name="Tunlid A."/>
        </authorList>
    </citation>
    <scope>NUCLEOTIDE SEQUENCE [LARGE SCALE GENOMIC DNA]</scope>
    <source>
        <strain evidence="3 4">CBS 102.39</strain>
    </source>
</reference>
<dbReference type="Proteomes" id="UP000521872">
    <property type="component" value="Unassembled WGS sequence"/>
</dbReference>
<feature type="coiled-coil region" evidence="1">
    <location>
        <begin position="175"/>
        <end position="206"/>
    </location>
</feature>
<feature type="region of interest" description="Disordered" evidence="2">
    <location>
        <begin position="290"/>
        <end position="309"/>
    </location>
</feature>
<evidence type="ECO:0000256" key="2">
    <source>
        <dbReference type="SAM" id="MobiDB-lite"/>
    </source>
</evidence>
<evidence type="ECO:0000313" key="4">
    <source>
        <dbReference type="Proteomes" id="UP000521872"/>
    </source>
</evidence>
<comment type="caution">
    <text evidence="3">The sequence shown here is derived from an EMBL/GenBank/DDBJ whole genome shotgun (WGS) entry which is preliminary data.</text>
</comment>
<feature type="coiled-coil region" evidence="1">
    <location>
        <begin position="259"/>
        <end position="286"/>
    </location>
</feature>
<proteinExistence type="predicted"/>
<accession>A0A8H4QFM4</accession>
<name>A0A8H4QFM4_9AGAR</name>
<evidence type="ECO:0000256" key="1">
    <source>
        <dbReference type="SAM" id="Coils"/>
    </source>
</evidence>
<gene>
    <name evidence="3" type="ORF">D9613_010626</name>
</gene>
<organism evidence="3 4">
    <name type="scientific">Agrocybe pediades</name>
    <dbReference type="NCBI Taxonomy" id="84607"/>
    <lineage>
        <taxon>Eukaryota</taxon>
        <taxon>Fungi</taxon>
        <taxon>Dikarya</taxon>
        <taxon>Basidiomycota</taxon>
        <taxon>Agaricomycotina</taxon>
        <taxon>Agaricomycetes</taxon>
        <taxon>Agaricomycetidae</taxon>
        <taxon>Agaricales</taxon>
        <taxon>Agaricineae</taxon>
        <taxon>Strophariaceae</taxon>
        <taxon>Agrocybe</taxon>
    </lineage>
</organism>
<feature type="region of interest" description="Disordered" evidence="2">
    <location>
        <begin position="368"/>
        <end position="388"/>
    </location>
</feature>
<sequence>MNQSYTPPESLSFRANLAKLVSPLRRVRTRTPFFRLAAHRIPTLWSLYRGLLRNSPTEEVKFRVRLLFRQSKQFTGVEQTRKRLTLGYKYLDFFKKATSGDEHCQKVMMRYSDLIAAKREKTMYTRLMYRAMDEAIAQRNTPIYTGSFIRPSLYNVPLPRMKPQPLATTMIYLKRRKARQRRYEKKEELQEYLQDLQIEQQFEEELWRSARYKFPRAYSGYPASQEWKTPINDAIYAITQTQVREYQRAAMKFPPDMVAAVFEARRERIRNKMREKERERKGEILRSTLKRRRKAPPPHILSKMTPKQREMDKVARSLSEVGYVALVKRRLGFKLKDPEAGLELGEKENRPILDQALSVIRAENANRAKEGRKLLGRLSKEQRSKSRL</sequence>
<keyword evidence="4" id="KW-1185">Reference proteome</keyword>
<evidence type="ECO:0000313" key="3">
    <source>
        <dbReference type="EMBL" id="KAF4610103.1"/>
    </source>
</evidence>
<dbReference type="EMBL" id="JAACJL010000059">
    <property type="protein sequence ID" value="KAF4610103.1"/>
    <property type="molecule type" value="Genomic_DNA"/>
</dbReference>
<dbReference type="AlphaFoldDB" id="A0A8H4QFM4"/>
<keyword evidence="1" id="KW-0175">Coiled coil</keyword>
<protein>
    <submittedName>
        <fullName evidence="3">Uncharacterized protein</fullName>
    </submittedName>
</protein>